<evidence type="ECO:0000256" key="9">
    <source>
        <dbReference type="RuleBase" id="RU361142"/>
    </source>
</evidence>
<evidence type="ECO:0000256" key="6">
    <source>
        <dbReference type="ARBA" id="ARBA00022824"/>
    </source>
</evidence>
<dbReference type="Proteomes" id="UP000298663">
    <property type="component" value="Unassembled WGS sequence"/>
</dbReference>
<evidence type="ECO:0000256" key="8">
    <source>
        <dbReference type="ARBA" id="ARBA00023136"/>
    </source>
</evidence>
<evidence type="ECO:0000256" key="7">
    <source>
        <dbReference type="ARBA" id="ARBA00022989"/>
    </source>
</evidence>
<evidence type="ECO:0000313" key="12">
    <source>
        <dbReference type="EMBL" id="TKR92501.1"/>
    </source>
</evidence>
<keyword evidence="5 9" id="KW-0812">Transmembrane</keyword>
<evidence type="ECO:0000259" key="11">
    <source>
        <dbReference type="Pfam" id="PF23358"/>
    </source>
</evidence>
<name>A0A4U5P924_STECR</name>
<keyword evidence="8 9" id="KW-0472">Membrane</keyword>
<dbReference type="Pfam" id="PF03345">
    <property type="entry name" value="OST48_N"/>
    <property type="match status" value="1"/>
</dbReference>
<dbReference type="Pfam" id="PF23358">
    <property type="entry name" value="OST48_MD"/>
    <property type="match status" value="1"/>
</dbReference>
<dbReference type="OrthoDB" id="29105at2759"/>
<dbReference type="InterPro" id="IPR055457">
    <property type="entry name" value="OST48_N"/>
</dbReference>
<comment type="subunit">
    <text evidence="9">Component of the oligosaccharyltransferase (OST) complex.</text>
</comment>
<accession>A0A4U5P924</accession>
<dbReference type="InterPro" id="IPR055459">
    <property type="entry name" value="OST48_MD"/>
</dbReference>
<organism evidence="12 13">
    <name type="scientific">Steinernema carpocapsae</name>
    <name type="common">Entomopathogenic nematode</name>
    <dbReference type="NCBI Taxonomy" id="34508"/>
    <lineage>
        <taxon>Eukaryota</taxon>
        <taxon>Metazoa</taxon>
        <taxon>Ecdysozoa</taxon>
        <taxon>Nematoda</taxon>
        <taxon>Chromadorea</taxon>
        <taxon>Rhabditida</taxon>
        <taxon>Tylenchina</taxon>
        <taxon>Panagrolaimomorpha</taxon>
        <taxon>Strongyloidoidea</taxon>
        <taxon>Steinernematidae</taxon>
        <taxon>Steinernema</taxon>
    </lineage>
</organism>
<dbReference type="InterPro" id="IPR005013">
    <property type="entry name" value="DDOST_48_kDa_subunit"/>
</dbReference>
<dbReference type="GO" id="GO:0018279">
    <property type="term" value="P:protein N-linked glycosylation via asparagine"/>
    <property type="evidence" value="ECO:0007669"/>
    <property type="project" value="UniProtKB-UniRule"/>
</dbReference>
<evidence type="ECO:0000313" key="13">
    <source>
        <dbReference type="Proteomes" id="UP000298663"/>
    </source>
</evidence>
<gene>
    <name evidence="12" type="ORF">L596_007142</name>
</gene>
<dbReference type="PANTHER" id="PTHR10830:SF0">
    <property type="entry name" value="DOLICHYL-DIPHOSPHOOLIGOSACCHARIDE--PROTEIN GLYCOSYLTRANSFERASE 48 KDA SUBUNIT"/>
    <property type="match status" value="1"/>
</dbReference>
<comment type="subcellular location">
    <subcellularLocation>
        <location evidence="1 9">Endoplasmic reticulum membrane</location>
        <topology evidence="1 9">Single-pass type I membrane protein</topology>
    </subcellularLocation>
</comment>
<comment type="pathway">
    <text evidence="2 9">Protein modification; protein glycosylation.</text>
</comment>
<evidence type="ECO:0000256" key="5">
    <source>
        <dbReference type="ARBA" id="ARBA00022692"/>
    </source>
</evidence>
<comment type="function">
    <text evidence="9">Subunit of the oligosaccharyl transferase (OST) complex that catalyzes the initial transfer of a defined glycan (Glc(3)Man(9)GlcNAc(2) in eukaryotes) from the lipid carrier dolichol-pyrophosphate to an asparagine residue within an Asn-X-Ser/Thr consensus motif in nascent polypeptide chains, the first step in protein N-glycosylation. N-glycosylation occurs cotranslationally and the complex associates with the Sec61 complex at the channel-forming translocon complex that mediates protein translocation across the endoplasmic reticulum (ER).</text>
</comment>
<sequence>MLNLYLCVSLAFSSFLEVLGGMRFIACALALLCASGAFADNILVLIDDAKTEQTHSIYLKSLRDRGHLVTVKLADDASLKLFQYGEFIHQHVVILAPSVDEFGGSITVPEIVKFIDQGGNVLVTGGNNLGEAIRELALENGFEFDDANTAVIDHLNYDNALDDGTHTTIVTPASQLTSAQMIVGDKKKISPVLFKGVALVSDDSNRLKLELLTAATTAYSANPQSSIIEYPAAIGRSAILIGALQARNNARVVFTGSVEMFSDKFLNANVNKVGSSQKATKSGNLDLVTELSKWVLKEKGVLRVKSVSHHKAGETEPPREYTINEKVEYKIDIEEWSKEKGWTPFQGDDVQMAFVRIDPFVRLPLYNTNGLQKVQFELPDVYGVFKFVVDYHRVGYTHLYDVQQVSVRPLQHTQYERFIPSAYPYYASSFSMMFGVFIFAFVFLYHKDQSAPGIAATKSGKKD</sequence>
<feature type="domain" description="OST48 N-terminal" evidence="10">
    <location>
        <begin position="42"/>
        <end position="295"/>
    </location>
</feature>
<keyword evidence="6 9" id="KW-0256">Endoplasmic reticulum</keyword>
<feature type="transmembrane region" description="Helical" evidence="9">
    <location>
        <begin position="423"/>
        <end position="445"/>
    </location>
</feature>
<keyword evidence="7 9" id="KW-1133">Transmembrane helix</keyword>
<dbReference type="AlphaFoldDB" id="A0A4U5P924"/>
<evidence type="ECO:0000256" key="3">
    <source>
        <dbReference type="ARBA" id="ARBA00008743"/>
    </source>
</evidence>
<reference evidence="12 13" key="2">
    <citation type="journal article" date="2019" name="G3 (Bethesda)">
        <title>Hybrid Assembly of the Genome of the Entomopathogenic Nematode Steinernema carpocapsae Identifies the X-Chromosome.</title>
        <authorList>
            <person name="Serra L."/>
            <person name="Macchietto M."/>
            <person name="Macias-Munoz A."/>
            <person name="McGill C.J."/>
            <person name="Rodriguez I.M."/>
            <person name="Rodriguez B."/>
            <person name="Murad R."/>
            <person name="Mortazavi A."/>
        </authorList>
    </citation>
    <scope>NUCLEOTIDE SEQUENCE [LARGE SCALE GENOMIC DNA]</scope>
    <source>
        <strain evidence="12 13">ALL</strain>
    </source>
</reference>
<evidence type="ECO:0000256" key="2">
    <source>
        <dbReference type="ARBA" id="ARBA00004922"/>
    </source>
</evidence>
<evidence type="ECO:0000256" key="1">
    <source>
        <dbReference type="ARBA" id="ARBA00004115"/>
    </source>
</evidence>
<dbReference type="UniPathway" id="UPA00378"/>
<reference evidence="12 13" key="1">
    <citation type="journal article" date="2015" name="Genome Biol.">
        <title>Comparative genomics of Steinernema reveals deeply conserved gene regulatory networks.</title>
        <authorList>
            <person name="Dillman A.R."/>
            <person name="Macchietto M."/>
            <person name="Porter C.F."/>
            <person name="Rogers A."/>
            <person name="Williams B."/>
            <person name="Antoshechkin I."/>
            <person name="Lee M.M."/>
            <person name="Goodwin Z."/>
            <person name="Lu X."/>
            <person name="Lewis E.E."/>
            <person name="Goodrich-Blair H."/>
            <person name="Stock S.P."/>
            <person name="Adams B.J."/>
            <person name="Sternberg P.W."/>
            <person name="Mortazavi A."/>
        </authorList>
    </citation>
    <scope>NUCLEOTIDE SEQUENCE [LARGE SCALE GENOMIC DNA]</scope>
    <source>
        <strain evidence="12 13">ALL</strain>
    </source>
</reference>
<protein>
    <recommendedName>
        <fullName evidence="4 9">Dolichyl-diphosphooligosaccharide--protein glycosyltransferase 48 kDa subunit</fullName>
        <shortName evidence="9">Oligosaccharyl transferase 48 kDa subunit</shortName>
    </recommendedName>
</protein>
<evidence type="ECO:0000256" key="4">
    <source>
        <dbReference type="ARBA" id="ARBA00013350"/>
    </source>
</evidence>
<dbReference type="STRING" id="34508.A0A4U5P924"/>
<keyword evidence="13" id="KW-1185">Reference proteome</keyword>
<dbReference type="EMBL" id="AZBU02000002">
    <property type="protein sequence ID" value="TKR92501.1"/>
    <property type="molecule type" value="Genomic_DNA"/>
</dbReference>
<dbReference type="PANTHER" id="PTHR10830">
    <property type="entry name" value="DOLICHYL-DIPHOSPHOOLIGOSACCHARIDE--PROTEIN GLYCOSYLTRANSFERASE 48 KDA SUBUNIT"/>
    <property type="match status" value="1"/>
</dbReference>
<dbReference type="GO" id="GO:0008250">
    <property type="term" value="C:oligosaccharyltransferase complex"/>
    <property type="evidence" value="ECO:0007669"/>
    <property type="project" value="TreeGrafter"/>
</dbReference>
<proteinExistence type="inferred from homology"/>
<evidence type="ECO:0000259" key="10">
    <source>
        <dbReference type="Pfam" id="PF03345"/>
    </source>
</evidence>
<comment type="caution">
    <text evidence="12">The sequence shown here is derived from an EMBL/GenBank/DDBJ whole genome shotgun (WGS) entry which is preliminary data.</text>
</comment>
<comment type="similarity">
    <text evidence="3 9">Belongs to the DDOST 48 kDa subunit family.</text>
</comment>
<feature type="domain" description="OST48 middle" evidence="11">
    <location>
        <begin position="309"/>
        <end position="447"/>
    </location>
</feature>